<evidence type="ECO:0000313" key="4">
    <source>
        <dbReference type="EMBL" id="RUO75540.1"/>
    </source>
</evidence>
<dbReference type="InterPro" id="IPR003593">
    <property type="entry name" value="AAA+_ATPase"/>
</dbReference>
<evidence type="ECO:0000313" key="5">
    <source>
        <dbReference type="Proteomes" id="UP000288279"/>
    </source>
</evidence>
<dbReference type="EMBL" id="PIQG01000006">
    <property type="protein sequence ID" value="RUO75540.1"/>
    <property type="molecule type" value="Genomic_DNA"/>
</dbReference>
<dbReference type="InterPro" id="IPR003439">
    <property type="entry name" value="ABC_transporter-like_ATP-bd"/>
</dbReference>
<dbReference type="RefSeq" id="WP_126828753.1">
    <property type="nucleotide sequence ID" value="NZ_PIQG01000006.1"/>
</dbReference>
<dbReference type="GO" id="GO:0016887">
    <property type="term" value="F:ATP hydrolysis activity"/>
    <property type="evidence" value="ECO:0007669"/>
    <property type="project" value="InterPro"/>
</dbReference>
<dbReference type="PROSITE" id="PS00211">
    <property type="entry name" value="ABC_TRANSPORTER_1"/>
    <property type="match status" value="1"/>
</dbReference>
<dbReference type="Pfam" id="PF00005">
    <property type="entry name" value="ABC_tran"/>
    <property type="match status" value="1"/>
</dbReference>
<dbReference type="CDD" id="cd03214">
    <property type="entry name" value="ABC_Iron-Siderophores_B12_Hemin"/>
    <property type="match status" value="1"/>
</dbReference>
<dbReference type="InterPro" id="IPR027417">
    <property type="entry name" value="P-loop_NTPase"/>
</dbReference>
<dbReference type="OrthoDB" id="5292475at2"/>
<dbReference type="SUPFAM" id="SSF52540">
    <property type="entry name" value="P-loop containing nucleoside triphosphate hydrolases"/>
    <property type="match status" value="1"/>
</dbReference>
<name>A0A432ZCC5_9GAMM</name>
<dbReference type="InterPro" id="IPR017871">
    <property type="entry name" value="ABC_transporter-like_CS"/>
</dbReference>
<dbReference type="PROSITE" id="PS50893">
    <property type="entry name" value="ABC_TRANSPORTER_2"/>
    <property type="match status" value="1"/>
</dbReference>
<dbReference type="SMART" id="SM00382">
    <property type="entry name" value="AAA"/>
    <property type="match status" value="1"/>
</dbReference>
<evidence type="ECO:0000256" key="1">
    <source>
        <dbReference type="ARBA" id="ARBA00022741"/>
    </source>
</evidence>
<reference evidence="4 5" key="1">
    <citation type="journal article" date="2011" name="Front. Microbiol.">
        <title>Genomic signatures of strain selection and enhancement in Bacillus atrophaeus var. globigii, a historical biowarfare simulant.</title>
        <authorList>
            <person name="Gibbons H.S."/>
            <person name="Broomall S.M."/>
            <person name="McNew L.A."/>
            <person name="Daligault H."/>
            <person name="Chapman C."/>
            <person name="Bruce D."/>
            <person name="Karavis M."/>
            <person name="Krepps M."/>
            <person name="McGregor P.A."/>
            <person name="Hong C."/>
            <person name="Park K.H."/>
            <person name="Akmal A."/>
            <person name="Feldman A."/>
            <person name="Lin J.S."/>
            <person name="Chang W.E."/>
            <person name="Higgs B.W."/>
            <person name="Demirev P."/>
            <person name="Lindquist J."/>
            <person name="Liem A."/>
            <person name="Fochler E."/>
            <person name="Read T.D."/>
            <person name="Tapia R."/>
            <person name="Johnson S."/>
            <person name="Bishop-Lilly K.A."/>
            <person name="Detter C."/>
            <person name="Han C."/>
            <person name="Sozhamannan S."/>
            <person name="Rosenzweig C.N."/>
            <person name="Skowronski E.W."/>
        </authorList>
    </citation>
    <scope>NUCLEOTIDE SEQUENCE [LARGE SCALE GENOMIC DNA]</scope>
    <source>
        <strain evidence="4 5">PIT1</strain>
    </source>
</reference>
<organism evidence="4 5">
    <name type="scientific">Pseudidiomarina taiwanensis</name>
    <dbReference type="NCBI Taxonomy" id="337250"/>
    <lineage>
        <taxon>Bacteria</taxon>
        <taxon>Pseudomonadati</taxon>
        <taxon>Pseudomonadota</taxon>
        <taxon>Gammaproteobacteria</taxon>
        <taxon>Alteromonadales</taxon>
        <taxon>Idiomarinaceae</taxon>
        <taxon>Pseudidiomarina</taxon>
    </lineage>
</organism>
<sequence length="250" mass="27705">MMLELNRVTVEARLKAVSLKLPSTGLIGVIGANGAGKSTLLKAIAGQLHDFTGEIFWQDKSLTQFTPRQRRQLLSWLPQSPTIVGRLTVLEILKIGAVNLDLSSQQRQQRIATVVRDFELTLLTQRCYQELSGGEQRRVQLAVCFLNEAPLMLLDEPTSGLDIGHALKLLQDLRSKASQDHLILVAIHDLALAAQFCDQIVLLDEGHLISFGTPNEAMQNQHISSCFGIELEWFCTDNGVAILPFTKPKI</sequence>
<dbReference type="AlphaFoldDB" id="A0A432ZCC5"/>
<keyword evidence="1" id="KW-0547">Nucleotide-binding</keyword>
<accession>A0A432ZCC5</accession>
<keyword evidence="2" id="KW-0067">ATP-binding</keyword>
<evidence type="ECO:0000256" key="2">
    <source>
        <dbReference type="ARBA" id="ARBA00022840"/>
    </source>
</evidence>
<dbReference type="GO" id="GO:0005524">
    <property type="term" value="F:ATP binding"/>
    <property type="evidence" value="ECO:0007669"/>
    <property type="project" value="UniProtKB-KW"/>
</dbReference>
<feature type="domain" description="ABC transporter" evidence="3">
    <location>
        <begin position="3"/>
        <end position="230"/>
    </location>
</feature>
<dbReference type="PANTHER" id="PTHR42794">
    <property type="entry name" value="HEMIN IMPORT ATP-BINDING PROTEIN HMUV"/>
    <property type="match status" value="1"/>
</dbReference>
<dbReference type="Gene3D" id="3.40.50.300">
    <property type="entry name" value="P-loop containing nucleotide triphosphate hydrolases"/>
    <property type="match status" value="1"/>
</dbReference>
<dbReference type="Proteomes" id="UP000288279">
    <property type="component" value="Unassembled WGS sequence"/>
</dbReference>
<comment type="caution">
    <text evidence="4">The sequence shown here is derived from an EMBL/GenBank/DDBJ whole genome shotgun (WGS) entry which is preliminary data.</text>
</comment>
<proteinExistence type="predicted"/>
<keyword evidence="5" id="KW-1185">Reference proteome</keyword>
<protein>
    <recommendedName>
        <fullName evidence="3">ABC transporter domain-containing protein</fullName>
    </recommendedName>
</protein>
<dbReference type="PANTHER" id="PTHR42794:SF2">
    <property type="entry name" value="ABC TRANSPORTER ATP-BINDING PROTEIN"/>
    <property type="match status" value="1"/>
</dbReference>
<evidence type="ECO:0000259" key="3">
    <source>
        <dbReference type="PROSITE" id="PS50893"/>
    </source>
</evidence>
<gene>
    <name evidence="4" type="ORF">CWI83_10440</name>
</gene>